<dbReference type="InParanoid" id="B4KLW6"/>
<dbReference type="InterPro" id="IPR034394">
    <property type="entry name" value="Man1_RRM"/>
</dbReference>
<dbReference type="Gene3D" id="1.10.10.1180">
    <property type="entry name" value="MAN1, winged-helix domain"/>
    <property type="match status" value="1"/>
</dbReference>
<dbReference type="SUPFAM" id="SSF63451">
    <property type="entry name" value="LEM domain"/>
    <property type="match status" value="1"/>
</dbReference>
<keyword evidence="2 7" id="KW-0812">Transmembrane</keyword>
<dbReference type="Gene3D" id="3.30.70.330">
    <property type="match status" value="1"/>
</dbReference>
<dbReference type="InterPro" id="IPR011015">
    <property type="entry name" value="LEM/LEM-like_dom_sf"/>
</dbReference>
<dbReference type="InterPro" id="IPR012677">
    <property type="entry name" value="Nucleotide-bd_a/b_plait_sf"/>
</dbReference>
<dbReference type="EMBL" id="CH933808">
    <property type="protein sequence ID" value="EDW09776.1"/>
    <property type="molecule type" value="Genomic_DNA"/>
</dbReference>
<gene>
    <name evidence="9" type="primary">Dmoj\GI18860</name>
    <name evidence="9" type="ORF">Dmoj_GI18860</name>
</gene>
<dbReference type="eggNOG" id="KOG0147">
    <property type="taxonomic scope" value="Eukaryota"/>
</dbReference>
<dbReference type="SMART" id="SM00540">
    <property type="entry name" value="LEM"/>
    <property type="match status" value="1"/>
</dbReference>
<dbReference type="Gene3D" id="1.10.720.40">
    <property type="match status" value="1"/>
</dbReference>
<evidence type="ECO:0000256" key="2">
    <source>
        <dbReference type="ARBA" id="ARBA00022692"/>
    </source>
</evidence>
<dbReference type="FunFam" id="3.30.70.330:FF:000695">
    <property type="entry name" value="Blast:CCR4-NOT transcription complex subunit 11"/>
    <property type="match status" value="1"/>
</dbReference>
<dbReference type="InterPro" id="IPR035979">
    <property type="entry name" value="RBD_domain_sf"/>
</dbReference>
<dbReference type="Proteomes" id="UP000009192">
    <property type="component" value="Unassembled WGS sequence"/>
</dbReference>
<feature type="domain" description="LEM" evidence="8">
    <location>
        <begin position="2"/>
        <end position="46"/>
    </location>
</feature>
<evidence type="ECO:0000259" key="8">
    <source>
        <dbReference type="PROSITE" id="PS50954"/>
    </source>
</evidence>
<evidence type="ECO:0000256" key="3">
    <source>
        <dbReference type="ARBA" id="ARBA00022989"/>
    </source>
</evidence>
<proteinExistence type="predicted"/>
<sequence length="639" mass="73645">MDENLNSLTDIEIQRKLQQFGYANTPVTETTRPILIKKLMKHIKKEKLQRVKVNNYVLYYNDKQNTHPAIPIQENPNIIDKEHENNKINTRLSSSLTHRNDASESMGKSSRLSMYAPPPLLTSHYENENEPHSLSIHSRKPIYPAEKPAPYYKIYDKSNNCDGGVVNRLLSFRDASIKKKIMFKDGYSAHSSKTLMRNGIIQKLLSFDLRSFLKKPDASQYIIPPVLIGSLFIFLALISVLYTAKKFDLSPITQTDIKYTICNMNDIDLRGSAQKVKCISEDQFNKALYICKELFGYLNERARLHHCISEDHSATLEMNDFKKALSRNTEIQNGNLHNKLLATQYLIAQNPQWMIKTIVSTYNSTEPTISFELIEPNLPLKCLILKKMTRFFTVIGLVILTIAGFFLIYFLSSLYRMKQKESLQLTEQFKKDIINELMYHSTHSENSEIIINQLQDKLLPPHNRSKVMSAWNKALQQLEANDTRVLFGMIVRNGEQLRTITLNKNIGNKDFSTSKKWQSSAFDNSNKIVNPPTSCLKIRHMFDASEIKEPNLKQLIVESIFEKVGPNCNICDIQLDTQSCCVYIRCASEADAGIVHNEINGWWFDKRLISIKFLRLERYLSRFPKSLSNSLYLKSSNVN</sequence>
<evidence type="ECO:0000313" key="11">
    <source>
        <dbReference type="EMBL" id="KRG04895.1"/>
    </source>
</evidence>
<dbReference type="GO" id="GO:0006998">
    <property type="term" value="P:nuclear envelope organization"/>
    <property type="evidence" value="ECO:0007669"/>
    <property type="project" value="TreeGrafter"/>
</dbReference>
<evidence type="ECO:0000256" key="7">
    <source>
        <dbReference type="SAM" id="Phobius"/>
    </source>
</evidence>
<keyword evidence="3 7" id="KW-1133">Transmembrane helix</keyword>
<dbReference type="OrthoDB" id="118234at2759"/>
<comment type="subcellular location">
    <subcellularLocation>
        <location evidence="1">Nucleus inner membrane</location>
        <topology evidence="1">Multi-pass membrane protein</topology>
    </subcellularLocation>
</comment>
<feature type="region of interest" description="Disordered" evidence="6">
    <location>
        <begin position="91"/>
        <end position="113"/>
    </location>
</feature>
<evidence type="ECO:0000313" key="9">
    <source>
        <dbReference type="EMBL" id="EDW09776.1"/>
    </source>
</evidence>
<dbReference type="CDD" id="cd12934">
    <property type="entry name" value="LEM"/>
    <property type="match status" value="1"/>
</dbReference>
<accession>B4KLW6</accession>
<dbReference type="PANTHER" id="PTHR13428">
    <property type="entry name" value="INNER NUCLEAR MEMBRANE PROTEIN MAN1 LEM DOMAIN CONTAINING PROTEIN"/>
    <property type="match status" value="1"/>
</dbReference>
<dbReference type="GO" id="GO:0005637">
    <property type="term" value="C:nuclear inner membrane"/>
    <property type="evidence" value="ECO:0007669"/>
    <property type="project" value="UniProtKB-SubCell"/>
</dbReference>
<evidence type="ECO:0000256" key="1">
    <source>
        <dbReference type="ARBA" id="ARBA00004473"/>
    </source>
</evidence>
<evidence type="ECO:0000256" key="5">
    <source>
        <dbReference type="ARBA" id="ARBA00023242"/>
    </source>
</evidence>
<dbReference type="GO" id="GO:0030514">
    <property type="term" value="P:negative regulation of BMP signaling pathway"/>
    <property type="evidence" value="ECO:0007669"/>
    <property type="project" value="TreeGrafter"/>
</dbReference>
<dbReference type="InterPro" id="IPR041885">
    <property type="entry name" value="MAN1_winged_helix_dom"/>
</dbReference>
<dbReference type="SMR" id="B4KLW6"/>
<dbReference type="HOGENOM" id="CLU_011086_0_0_1"/>
<keyword evidence="4 7" id="KW-0472">Membrane</keyword>
<dbReference type="EMBL" id="CH933808">
    <property type="protein sequence ID" value="KRG04894.1"/>
    <property type="molecule type" value="Genomic_DNA"/>
</dbReference>
<dbReference type="FunCoup" id="B4KLW6">
    <property type="interactions" value="1565"/>
</dbReference>
<evidence type="ECO:0000313" key="12">
    <source>
        <dbReference type="Proteomes" id="UP000009192"/>
    </source>
</evidence>
<reference evidence="9" key="2">
    <citation type="journal article" date="2008" name="Bioinformatics">
        <title>Assembly reconciliation.</title>
        <authorList>
            <person name="Zimin A.V."/>
            <person name="Smith D.R."/>
            <person name="Sutton G."/>
            <person name="Yorke J.A."/>
        </authorList>
    </citation>
    <scope>NUCLEOTIDE SEQUENCE</scope>
    <source>
        <strain evidence="9">TSC#15081-1352.22</strain>
    </source>
</reference>
<dbReference type="GO" id="GO:0031490">
    <property type="term" value="F:chromatin DNA binding"/>
    <property type="evidence" value="ECO:0007669"/>
    <property type="project" value="TreeGrafter"/>
</dbReference>
<dbReference type="KEGG" id="dmo:Dmoj_GI18860"/>
<evidence type="ECO:0000256" key="4">
    <source>
        <dbReference type="ARBA" id="ARBA00023136"/>
    </source>
</evidence>
<keyword evidence="5" id="KW-0539">Nucleus</keyword>
<name>B4KLW6_DROMO</name>
<dbReference type="OMA" id="DAGMIHN"/>
<protein>
    <submittedName>
        <fullName evidence="9">Uncharacterized protein, isoform A</fullName>
    </submittedName>
    <submittedName>
        <fullName evidence="10">Uncharacterized protein, isoform B</fullName>
    </submittedName>
    <submittedName>
        <fullName evidence="11">Uncharacterized protein, isoform C</fullName>
    </submittedName>
</protein>
<evidence type="ECO:0000256" key="6">
    <source>
        <dbReference type="SAM" id="MobiDB-lite"/>
    </source>
</evidence>
<dbReference type="Pfam" id="PF03020">
    <property type="entry name" value="LEM"/>
    <property type="match status" value="1"/>
</dbReference>
<dbReference type="EMBL" id="CH933808">
    <property type="protein sequence ID" value="KRG04895.1"/>
    <property type="molecule type" value="Genomic_DNA"/>
</dbReference>
<dbReference type="SUPFAM" id="SSF54928">
    <property type="entry name" value="RNA-binding domain, RBD"/>
    <property type="match status" value="1"/>
</dbReference>
<reference evidence="9 12" key="1">
    <citation type="journal article" date="2007" name="Nature">
        <title>Evolution of genes and genomes on the Drosophila phylogeny.</title>
        <authorList>
            <consortium name="Drosophila 12 Genomes Consortium"/>
            <person name="Clark A.G."/>
            <person name="Eisen M.B."/>
            <person name="Smith D.R."/>
            <person name="Bergman C.M."/>
            <person name="Oliver B."/>
            <person name="Markow T.A."/>
            <person name="Kaufman T.C."/>
            <person name="Kellis M."/>
            <person name="Gelbart W."/>
            <person name="Iyer V.N."/>
            <person name="Pollard D.A."/>
            <person name="Sackton T.B."/>
            <person name="Larracuente A.M."/>
            <person name="Singh N.D."/>
            <person name="Abad J.P."/>
            <person name="Abt D.N."/>
            <person name="Adryan B."/>
            <person name="Aguade M."/>
            <person name="Akashi H."/>
            <person name="Anderson W.W."/>
            <person name="Aquadro C.F."/>
            <person name="Ardell D.H."/>
            <person name="Arguello R."/>
            <person name="Artieri C.G."/>
            <person name="Barbash D.A."/>
            <person name="Barker D."/>
            <person name="Barsanti P."/>
            <person name="Batterham P."/>
            <person name="Batzoglou S."/>
            <person name="Begun D."/>
            <person name="Bhutkar A."/>
            <person name="Blanco E."/>
            <person name="Bosak S.A."/>
            <person name="Bradley R.K."/>
            <person name="Brand A.D."/>
            <person name="Brent M.R."/>
            <person name="Brooks A.N."/>
            <person name="Brown R.H."/>
            <person name="Butlin R.K."/>
            <person name="Caggese C."/>
            <person name="Calvi B.R."/>
            <person name="Bernardo de Carvalho A."/>
            <person name="Caspi A."/>
            <person name="Castrezana S."/>
            <person name="Celniker S.E."/>
            <person name="Chang J.L."/>
            <person name="Chapple C."/>
            <person name="Chatterji S."/>
            <person name="Chinwalla A."/>
            <person name="Civetta A."/>
            <person name="Clifton S.W."/>
            <person name="Comeron J.M."/>
            <person name="Costello J.C."/>
            <person name="Coyne J.A."/>
            <person name="Daub J."/>
            <person name="David R.G."/>
            <person name="Delcher A.L."/>
            <person name="Delehaunty K."/>
            <person name="Do C.B."/>
            <person name="Ebling H."/>
            <person name="Edwards K."/>
            <person name="Eickbush T."/>
            <person name="Evans J.D."/>
            <person name="Filipski A."/>
            <person name="Findeiss S."/>
            <person name="Freyhult E."/>
            <person name="Fulton L."/>
            <person name="Fulton R."/>
            <person name="Garcia A.C."/>
            <person name="Gardiner A."/>
            <person name="Garfield D.A."/>
            <person name="Garvin B.E."/>
            <person name="Gibson G."/>
            <person name="Gilbert D."/>
            <person name="Gnerre S."/>
            <person name="Godfrey J."/>
            <person name="Good R."/>
            <person name="Gotea V."/>
            <person name="Gravely B."/>
            <person name="Greenberg A.J."/>
            <person name="Griffiths-Jones S."/>
            <person name="Gross S."/>
            <person name="Guigo R."/>
            <person name="Gustafson E.A."/>
            <person name="Haerty W."/>
            <person name="Hahn M.W."/>
            <person name="Halligan D.L."/>
            <person name="Halpern A.L."/>
            <person name="Halter G.M."/>
            <person name="Han M.V."/>
            <person name="Heger A."/>
            <person name="Hillier L."/>
            <person name="Hinrichs A.S."/>
            <person name="Holmes I."/>
            <person name="Hoskins R.A."/>
            <person name="Hubisz M.J."/>
            <person name="Hultmark D."/>
            <person name="Huntley M.A."/>
            <person name="Jaffe D.B."/>
            <person name="Jagadeeshan S."/>
            <person name="Jeck W.R."/>
            <person name="Johnson J."/>
            <person name="Jones C.D."/>
            <person name="Jordan W.C."/>
            <person name="Karpen G.H."/>
            <person name="Kataoka E."/>
            <person name="Keightley P.D."/>
            <person name="Kheradpour P."/>
            <person name="Kirkness E.F."/>
            <person name="Koerich L.B."/>
            <person name="Kristiansen K."/>
            <person name="Kudrna D."/>
            <person name="Kulathinal R.J."/>
            <person name="Kumar S."/>
            <person name="Kwok R."/>
            <person name="Lander E."/>
            <person name="Langley C.H."/>
            <person name="Lapoint R."/>
            <person name="Lazzaro B.P."/>
            <person name="Lee S.J."/>
            <person name="Levesque L."/>
            <person name="Li R."/>
            <person name="Lin C.F."/>
            <person name="Lin M.F."/>
            <person name="Lindblad-Toh K."/>
            <person name="Llopart A."/>
            <person name="Long M."/>
            <person name="Low L."/>
            <person name="Lozovsky E."/>
            <person name="Lu J."/>
            <person name="Luo M."/>
            <person name="Machado C.A."/>
            <person name="Makalowski W."/>
            <person name="Marzo M."/>
            <person name="Matsuda M."/>
            <person name="Matzkin L."/>
            <person name="McAllister B."/>
            <person name="McBride C.S."/>
            <person name="McKernan B."/>
            <person name="McKernan K."/>
            <person name="Mendez-Lago M."/>
            <person name="Minx P."/>
            <person name="Mollenhauer M.U."/>
            <person name="Montooth K."/>
            <person name="Mount S.M."/>
            <person name="Mu X."/>
            <person name="Myers E."/>
            <person name="Negre B."/>
            <person name="Newfeld S."/>
            <person name="Nielsen R."/>
            <person name="Noor M.A."/>
            <person name="O'Grady P."/>
            <person name="Pachter L."/>
            <person name="Papaceit M."/>
            <person name="Parisi M.J."/>
            <person name="Parisi M."/>
            <person name="Parts L."/>
            <person name="Pedersen J.S."/>
            <person name="Pesole G."/>
            <person name="Phillippy A.M."/>
            <person name="Ponting C.P."/>
            <person name="Pop M."/>
            <person name="Porcelli D."/>
            <person name="Powell J.R."/>
            <person name="Prohaska S."/>
            <person name="Pruitt K."/>
            <person name="Puig M."/>
            <person name="Quesneville H."/>
            <person name="Ram K.R."/>
            <person name="Rand D."/>
            <person name="Rasmussen M.D."/>
            <person name="Reed L.K."/>
            <person name="Reenan R."/>
            <person name="Reily A."/>
            <person name="Remington K.A."/>
            <person name="Rieger T.T."/>
            <person name="Ritchie M.G."/>
            <person name="Robin C."/>
            <person name="Rogers Y.H."/>
            <person name="Rohde C."/>
            <person name="Rozas J."/>
            <person name="Rubenfield M.J."/>
            <person name="Ruiz A."/>
            <person name="Russo S."/>
            <person name="Salzberg S.L."/>
            <person name="Sanchez-Gracia A."/>
            <person name="Saranga D.J."/>
            <person name="Sato H."/>
            <person name="Schaeffer S.W."/>
            <person name="Schatz M.C."/>
            <person name="Schlenke T."/>
            <person name="Schwartz R."/>
            <person name="Segarra C."/>
            <person name="Singh R.S."/>
            <person name="Sirot L."/>
            <person name="Sirota M."/>
            <person name="Sisneros N.B."/>
            <person name="Smith C.D."/>
            <person name="Smith T.F."/>
            <person name="Spieth J."/>
            <person name="Stage D.E."/>
            <person name="Stark A."/>
            <person name="Stephan W."/>
            <person name="Strausberg R.L."/>
            <person name="Strempel S."/>
            <person name="Sturgill D."/>
            <person name="Sutton G."/>
            <person name="Sutton G.G."/>
            <person name="Tao W."/>
            <person name="Teichmann S."/>
            <person name="Tobari Y.N."/>
            <person name="Tomimura Y."/>
            <person name="Tsolas J.M."/>
            <person name="Valente V.L."/>
            <person name="Venter E."/>
            <person name="Venter J.C."/>
            <person name="Vicario S."/>
            <person name="Vieira F.G."/>
            <person name="Vilella A.J."/>
            <person name="Villasante A."/>
            <person name="Walenz B."/>
            <person name="Wang J."/>
            <person name="Wasserman M."/>
            <person name="Watts T."/>
            <person name="Wilson D."/>
            <person name="Wilson R.K."/>
            <person name="Wing R.A."/>
            <person name="Wolfner M.F."/>
            <person name="Wong A."/>
            <person name="Wong G.K."/>
            <person name="Wu C.I."/>
            <person name="Wu G."/>
            <person name="Yamamoto D."/>
            <person name="Yang H.P."/>
            <person name="Yang S.P."/>
            <person name="Yorke J.A."/>
            <person name="Yoshida K."/>
            <person name="Zdobnov E."/>
            <person name="Zhang P."/>
            <person name="Zhang Y."/>
            <person name="Zimin A.V."/>
            <person name="Baldwin J."/>
            <person name="Abdouelleil A."/>
            <person name="Abdulkadir J."/>
            <person name="Abebe A."/>
            <person name="Abera B."/>
            <person name="Abreu J."/>
            <person name="Acer S.C."/>
            <person name="Aftuck L."/>
            <person name="Alexander A."/>
            <person name="An P."/>
            <person name="Anderson E."/>
            <person name="Anderson S."/>
            <person name="Arachi H."/>
            <person name="Azer M."/>
            <person name="Bachantsang P."/>
            <person name="Barry A."/>
            <person name="Bayul T."/>
            <person name="Berlin A."/>
            <person name="Bessette D."/>
            <person name="Bloom T."/>
            <person name="Blye J."/>
            <person name="Boguslavskiy L."/>
            <person name="Bonnet C."/>
            <person name="Boukhgalter B."/>
            <person name="Bourzgui I."/>
            <person name="Brown A."/>
            <person name="Cahill P."/>
            <person name="Channer S."/>
            <person name="Cheshatsang Y."/>
            <person name="Chuda L."/>
            <person name="Citroen M."/>
            <person name="Collymore A."/>
            <person name="Cooke P."/>
            <person name="Costello M."/>
            <person name="D'Aco K."/>
            <person name="Daza R."/>
            <person name="De Haan G."/>
            <person name="DeGray S."/>
            <person name="DeMaso C."/>
            <person name="Dhargay N."/>
            <person name="Dooley K."/>
            <person name="Dooley E."/>
            <person name="Doricent M."/>
            <person name="Dorje P."/>
            <person name="Dorjee K."/>
            <person name="Dupes A."/>
            <person name="Elong R."/>
            <person name="Falk J."/>
            <person name="Farina A."/>
            <person name="Faro S."/>
            <person name="Ferguson D."/>
            <person name="Fisher S."/>
            <person name="Foley C.D."/>
            <person name="Franke A."/>
            <person name="Friedrich D."/>
            <person name="Gadbois L."/>
            <person name="Gearin G."/>
            <person name="Gearin C.R."/>
            <person name="Giannoukos G."/>
            <person name="Goode T."/>
            <person name="Graham J."/>
            <person name="Grandbois E."/>
            <person name="Grewal S."/>
            <person name="Gyaltsen K."/>
            <person name="Hafez N."/>
            <person name="Hagos B."/>
            <person name="Hall J."/>
            <person name="Henson C."/>
            <person name="Hollinger A."/>
            <person name="Honan T."/>
            <person name="Huard M.D."/>
            <person name="Hughes L."/>
            <person name="Hurhula B."/>
            <person name="Husby M.E."/>
            <person name="Kamat A."/>
            <person name="Kanga B."/>
            <person name="Kashin S."/>
            <person name="Khazanovich D."/>
            <person name="Kisner P."/>
            <person name="Lance K."/>
            <person name="Lara M."/>
            <person name="Lee W."/>
            <person name="Lennon N."/>
            <person name="Letendre F."/>
            <person name="LeVine R."/>
            <person name="Lipovsky A."/>
            <person name="Liu X."/>
            <person name="Liu J."/>
            <person name="Liu S."/>
            <person name="Lokyitsang T."/>
            <person name="Lokyitsang Y."/>
            <person name="Lubonja R."/>
            <person name="Lui A."/>
            <person name="MacDonald P."/>
            <person name="Magnisalis V."/>
            <person name="Maru K."/>
            <person name="Matthews C."/>
            <person name="McCusker W."/>
            <person name="McDonough S."/>
            <person name="Mehta T."/>
            <person name="Meldrim J."/>
            <person name="Meneus L."/>
            <person name="Mihai O."/>
            <person name="Mihalev A."/>
            <person name="Mihova T."/>
            <person name="Mittelman R."/>
            <person name="Mlenga V."/>
            <person name="Montmayeur A."/>
            <person name="Mulrain L."/>
            <person name="Navidi A."/>
            <person name="Naylor J."/>
            <person name="Negash T."/>
            <person name="Nguyen T."/>
            <person name="Nguyen N."/>
            <person name="Nicol R."/>
            <person name="Norbu C."/>
            <person name="Norbu N."/>
            <person name="Novod N."/>
            <person name="O'Neill B."/>
            <person name="Osman S."/>
            <person name="Markiewicz E."/>
            <person name="Oyono O.L."/>
            <person name="Patti C."/>
            <person name="Phunkhang P."/>
            <person name="Pierre F."/>
            <person name="Priest M."/>
            <person name="Raghuraman S."/>
            <person name="Rege F."/>
            <person name="Reyes R."/>
            <person name="Rise C."/>
            <person name="Rogov P."/>
            <person name="Ross K."/>
            <person name="Ryan E."/>
            <person name="Settipalli S."/>
            <person name="Shea T."/>
            <person name="Sherpa N."/>
            <person name="Shi L."/>
            <person name="Shih D."/>
            <person name="Sparrow T."/>
            <person name="Spaulding J."/>
            <person name="Stalker J."/>
            <person name="Stange-Thomann N."/>
            <person name="Stavropoulos S."/>
            <person name="Stone C."/>
            <person name="Strader C."/>
            <person name="Tesfaye S."/>
            <person name="Thomson T."/>
            <person name="Thoulutsang Y."/>
            <person name="Thoulutsang D."/>
            <person name="Topham K."/>
            <person name="Topping I."/>
            <person name="Tsamla T."/>
            <person name="Vassiliev H."/>
            <person name="Vo A."/>
            <person name="Wangchuk T."/>
            <person name="Wangdi T."/>
            <person name="Weiand M."/>
            <person name="Wilkinson J."/>
            <person name="Wilson A."/>
            <person name="Yadav S."/>
            <person name="Young G."/>
            <person name="Yu Q."/>
            <person name="Zembek L."/>
            <person name="Zhong D."/>
            <person name="Zimmer A."/>
            <person name="Zwirko Z."/>
            <person name="Jaffe D.B."/>
            <person name="Alvarez P."/>
            <person name="Brockman W."/>
            <person name="Butler J."/>
            <person name="Chin C."/>
            <person name="Gnerre S."/>
            <person name="Grabherr M."/>
            <person name="Kleber M."/>
            <person name="Mauceli E."/>
            <person name="MacCallum I."/>
        </authorList>
    </citation>
    <scope>NUCLEOTIDE SEQUENCE [LARGE SCALE GENOMIC DNA]</scope>
    <source>
        <strain evidence="9">TSC#15081-1352.22</strain>
        <strain evidence="12">Tucson 15081-1352.22</strain>
    </source>
</reference>
<evidence type="ECO:0000313" key="10">
    <source>
        <dbReference type="EMBL" id="KRG04894.1"/>
    </source>
</evidence>
<feature type="transmembrane region" description="Helical" evidence="7">
    <location>
        <begin position="221"/>
        <end position="244"/>
    </location>
</feature>
<dbReference type="InterPro" id="IPR052277">
    <property type="entry name" value="INM_ESCRT-Associated"/>
</dbReference>
<dbReference type="InterPro" id="IPR003887">
    <property type="entry name" value="LEM_dom"/>
</dbReference>
<dbReference type="AlphaFoldDB" id="B4KLW6"/>
<dbReference type="PANTHER" id="PTHR13428:SF12">
    <property type="entry name" value="INNER NUCLEAR MEMBRANE PROTEIN MAN1"/>
    <property type="match status" value="1"/>
</dbReference>
<feature type="transmembrane region" description="Helical" evidence="7">
    <location>
        <begin position="391"/>
        <end position="411"/>
    </location>
</feature>
<dbReference type="PROSITE" id="PS50954">
    <property type="entry name" value="LEM"/>
    <property type="match status" value="1"/>
</dbReference>
<keyword evidence="12" id="KW-1185">Reference proteome</keyword>
<reference evidence="9" key="3">
    <citation type="submission" date="2015-11" db="EMBL/GenBank/DDBJ databases">
        <authorList>
            <consortium name="FlyBase"/>
        </authorList>
    </citation>
    <scope>NUCLEOTIDE SEQUENCE</scope>
    <source>
        <strain evidence="9">TSC#15081-1352.22</strain>
    </source>
</reference>
<organism evidence="9 12">
    <name type="scientific">Drosophila mojavensis</name>
    <name type="common">Fruit fly</name>
    <dbReference type="NCBI Taxonomy" id="7230"/>
    <lineage>
        <taxon>Eukaryota</taxon>
        <taxon>Metazoa</taxon>
        <taxon>Ecdysozoa</taxon>
        <taxon>Arthropoda</taxon>
        <taxon>Hexapoda</taxon>
        <taxon>Insecta</taxon>
        <taxon>Pterygota</taxon>
        <taxon>Neoptera</taxon>
        <taxon>Endopterygota</taxon>
        <taxon>Diptera</taxon>
        <taxon>Brachycera</taxon>
        <taxon>Muscomorpha</taxon>
        <taxon>Ephydroidea</taxon>
        <taxon>Drosophilidae</taxon>
        <taxon>Drosophila</taxon>
    </lineage>
</organism>
<dbReference type="CDD" id="cd12286">
    <property type="entry name" value="RRM_Man1"/>
    <property type="match status" value="1"/>
</dbReference>